<dbReference type="PRINTS" id="PR00778">
    <property type="entry name" value="HTHARSR"/>
</dbReference>
<dbReference type="InterPro" id="IPR045981">
    <property type="entry name" value="DUF5937"/>
</dbReference>
<feature type="domain" description="HTH arsR-type" evidence="4">
    <location>
        <begin position="265"/>
        <end position="357"/>
    </location>
</feature>
<dbReference type="Pfam" id="PF12840">
    <property type="entry name" value="HTH_20"/>
    <property type="match status" value="1"/>
</dbReference>
<dbReference type="InterPro" id="IPR001845">
    <property type="entry name" value="HTH_ArsR_DNA-bd_dom"/>
</dbReference>
<dbReference type="RefSeq" id="WP_067908571.1">
    <property type="nucleotide sequence ID" value="NZ_BSRZ01000018.1"/>
</dbReference>
<dbReference type="NCBIfam" id="NF033788">
    <property type="entry name" value="HTH_metalloreg"/>
    <property type="match status" value="1"/>
</dbReference>
<keyword evidence="1" id="KW-0805">Transcription regulation</keyword>
<keyword evidence="6" id="KW-1185">Reference proteome</keyword>
<sequence length="357" mass="39465">MPISLDLLGATDDDVRFAVSPLVEFGWAWHVLSDVGNHPDRADWAAGLRERLPDDLVRDMTDWSFAVRAVRATLLADPTAVPRRHWADQLEWIRRMPAEDFAAAVLRPLLRLRGRPANLADGRVRTSVLRLARARGPAVRALVRRVLDDPAAARDALVGLLARCWSAFFADQWARVSPRLAAEVAARTALCARHGWTRAATGLSPAIRVHPAQDRIVVDKVQNKRLQVAGRGLVLTPTAVGSVHLYVTDEPGRPVVVHYPLRSPERAAGTRATLRRMLALAHPARLEVCRAIAVEPRSAREIARLWGFSESAVTKHLSVLRAAGLVRTERAGHYVRYALDDAEIALLGSDLLDVLRR</sequence>
<dbReference type="InterPro" id="IPR036390">
    <property type="entry name" value="WH_DNA-bd_sf"/>
</dbReference>
<name>A0A9W6Q1W8_9ACTN</name>
<reference evidence="5" key="1">
    <citation type="submission" date="2023-02" db="EMBL/GenBank/DDBJ databases">
        <title>Actinomadura rubrobrunea NBRC 14622.</title>
        <authorList>
            <person name="Ichikawa N."/>
            <person name="Sato H."/>
            <person name="Tonouchi N."/>
        </authorList>
    </citation>
    <scope>NUCLEOTIDE SEQUENCE</scope>
    <source>
        <strain evidence="5">NBRC 14622</strain>
    </source>
</reference>
<dbReference type="GO" id="GO:0003677">
    <property type="term" value="F:DNA binding"/>
    <property type="evidence" value="ECO:0007669"/>
    <property type="project" value="UniProtKB-KW"/>
</dbReference>
<dbReference type="Proteomes" id="UP001165124">
    <property type="component" value="Unassembled WGS sequence"/>
</dbReference>
<accession>A0A9W6Q1W8</accession>
<evidence type="ECO:0000313" key="5">
    <source>
        <dbReference type="EMBL" id="GLW66938.1"/>
    </source>
</evidence>
<dbReference type="InterPro" id="IPR011991">
    <property type="entry name" value="ArsR-like_HTH"/>
</dbReference>
<dbReference type="SUPFAM" id="SSF46785">
    <property type="entry name" value="Winged helix' DNA-binding domain"/>
    <property type="match status" value="1"/>
</dbReference>
<keyword evidence="2" id="KW-0238">DNA-binding</keyword>
<dbReference type="InterPro" id="IPR051081">
    <property type="entry name" value="HTH_MetalResp_TranReg"/>
</dbReference>
<dbReference type="PROSITE" id="PS50987">
    <property type="entry name" value="HTH_ARSR_2"/>
    <property type="match status" value="1"/>
</dbReference>
<gene>
    <name evidence="5" type="ORF">Arub01_51820</name>
</gene>
<dbReference type="SMART" id="SM00418">
    <property type="entry name" value="HTH_ARSR"/>
    <property type="match status" value="1"/>
</dbReference>
<evidence type="ECO:0000256" key="2">
    <source>
        <dbReference type="ARBA" id="ARBA00023125"/>
    </source>
</evidence>
<dbReference type="PANTHER" id="PTHR33154">
    <property type="entry name" value="TRANSCRIPTIONAL REGULATOR, ARSR FAMILY"/>
    <property type="match status" value="1"/>
</dbReference>
<organism evidence="5 6">
    <name type="scientific">Actinomadura rubrobrunea</name>
    <dbReference type="NCBI Taxonomy" id="115335"/>
    <lineage>
        <taxon>Bacteria</taxon>
        <taxon>Bacillati</taxon>
        <taxon>Actinomycetota</taxon>
        <taxon>Actinomycetes</taxon>
        <taxon>Streptosporangiales</taxon>
        <taxon>Thermomonosporaceae</taxon>
        <taxon>Actinomadura</taxon>
    </lineage>
</organism>
<dbReference type="EMBL" id="BSRZ01000018">
    <property type="protein sequence ID" value="GLW66938.1"/>
    <property type="molecule type" value="Genomic_DNA"/>
</dbReference>
<comment type="caution">
    <text evidence="5">The sequence shown here is derived from an EMBL/GenBank/DDBJ whole genome shotgun (WGS) entry which is preliminary data.</text>
</comment>
<protein>
    <recommendedName>
        <fullName evidence="4">HTH arsR-type domain-containing protein</fullName>
    </recommendedName>
</protein>
<proteinExistence type="predicted"/>
<dbReference type="CDD" id="cd00090">
    <property type="entry name" value="HTH_ARSR"/>
    <property type="match status" value="1"/>
</dbReference>
<dbReference type="Pfam" id="PF19361">
    <property type="entry name" value="DUF5937"/>
    <property type="match status" value="1"/>
</dbReference>
<dbReference type="GO" id="GO:0003700">
    <property type="term" value="F:DNA-binding transcription factor activity"/>
    <property type="evidence" value="ECO:0007669"/>
    <property type="project" value="InterPro"/>
</dbReference>
<evidence type="ECO:0000256" key="3">
    <source>
        <dbReference type="ARBA" id="ARBA00023163"/>
    </source>
</evidence>
<keyword evidence="3" id="KW-0804">Transcription</keyword>
<evidence type="ECO:0000256" key="1">
    <source>
        <dbReference type="ARBA" id="ARBA00023015"/>
    </source>
</evidence>
<evidence type="ECO:0000313" key="6">
    <source>
        <dbReference type="Proteomes" id="UP001165124"/>
    </source>
</evidence>
<dbReference type="PANTHER" id="PTHR33154:SF33">
    <property type="entry name" value="TRANSCRIPTIONAL REPRESSOR SDPR"/>
    <property type="match status" value="1"/>
</dbReference>
<dbReference type="AlphaFoldDB" id="A0A9W6Q1W8"/>
<dbReference type="Gene3D" id="1.10.10.10">
    <property type="entry name" value="Winged helix-like DNA-binding domain superfamily/Winged helix DNA-binding domain"/>
    <property type="match status" value="1"/>
</dbReference>
<dbReference type="InterPro" id="IPR036388">
    <property type="entry name" value="WH-like_DNA-bd_sf"/>
</dbReference>
<evidence type="ECO:0000259" key="4">
    <source>
        <dbReference type="PROSITE" id="PS50987"/>
    </source>
</evidence>